<reference evidence="3" key="1">
    <citation type="submission" date="2021-01" db="EMBL/GenBank/DDBJ databases">
        <authorList>
            <person name="Corre E."/>
            <person name="Pelletier E."/>
            <person name="Niang G."/>
            <person name="Scheremetjew M."/>
            <person name="Finn R."/>
            <person name="Kale V."/>
            <person name="Holt S."/>
            <person name="Cochrane G."/>
            <person name="Meng A."/>
            <person name="Brown T."/>
            <person name="Cohen L."/>
        </authorList>
    </citation>
    <scope>NUCLEOTIDE SEQUENCE</scope>
    <source>
        <strain evidence="3">CCAC1681</strain>
    </source>
</reference>
<dbReference type="Gene3D" id="3.40.30.10">
    <property type="entry name" value="Glutaredoxin"/>
    <property type="match status" value="1"/>
</dbReference>
<dbReference type="PANTHER" id="PTHR46361:SF3">
    <property type="entry name" value="ELECTRON CARRIER_ PROTEIN DISULFIDE OXIDOREDUCTASE"/>
    <property type="match status" value="1"/>
</dbReference>
<evidence type="ECO:0000313" key="3">
    <source>
        <dbReference type="EMBL" id="CAD8437819.1"/>
    </source>
</evidence>
<dbReference type="Pfam" id="PF00462">
    <property type="entry name" value="Glutaredoxin"/>
    <property type="match status" value="1"/>
</dbReference>
<organism evidence="3">
    <name type="scientific">Micromonas pusilla</name>
    <name type="common">Picoplanktonic green alga</name>
    <name type="synonym">Chromulina pusilla</name>
    <dbReference type="NCBI Taxonomy" id="38833"/>
    <lineage>
        <taxon>Eukaryota</taxon>
        <taxon>Viridiplantae</taxon>
        <taxon>Chlorophyta</taxon>
        <taxon>Mamiellophyceae</taxon>
        <taxon>Mamiellales</taxon>
        <taxon>Mamiellaceae</taxon>
        <taxon>Micromonas</taxon>
    </lineage>
</organism>
<accession>A0A7S0CY80</accession>
<sequence length="617" mass="68691">MGRITIFTSASCGHCRRAKATLESRGFEYSEVSLSAHPARREDMTALASRVTVPQIFLNETHFGGNDDLERRLREDPDLFDEEVRRALTMPDPKDARLRACAFGEGSDDDDDLSFLSPPRDARLGIYADAPSSLGETKSPPCDHFEATFFLRQALTARGAIRDVAVGKRVYARCFDGVAFRDATLATFFTSSASTKGAKKEDVRTIDAVASVDRICASLLAHGTVVRVALSSNEKEEEPFSENDDVFGERAVLFRLRADTNPGCVSDARLAWPEDESSDSADPNATLKRCMRILSRLETKHTTVTVNSTNAHEKEPRLNRASLANDQTFLRLVDRLSFLKKVRLETLREKRSDARLAAFLINAYNAVVRVSMTTVGVPRDGLARATYFKRVGVRFADGFYSLDDIEHGLLRGNVESSRGFFHFGGTRRPIERGDPREAHVVRWDASSFSNKKHPTLRDPRVHFALNCGARSCPPVSFYEGETLDEALQTAAEGFCEDDANVDVVANTTTNKTTVRLSKLFSWYRGDFGASDAEVLERVQDWCPIGSAKKKALLTSLTALANTVNDDARKKKKRRIEISYAPYDWSVDATADSPTYASANARESWGRFTGSFWESFWS</sequence>
<evidence type="ECO:0008006" key="4">
    <source>
        <dbReference type="Google" id="ProtNLM"/>
    </source>
</evidence>
<protein>
    <recommendedName>
        <fullName evidence="4">Glutaredoxin domain-containing protein</fullName>
    </recommendedName>
</protein>
<dbReference type="AlphaFoldDB" id="A0A7S0CY80"/>
<dbReference type="InterPro" id="IPR014025">
    <property type="entry name" value="Glutaredoxin_subgr"/>
</dbReference>
<evidence type="ECO:0000259" key="1">
    <source>
        <dbReference type="Pfam" id="PF00462"/>
    </source>
</evidence>
<dbReference type="PRINTS" id="PR00160">
    <property type="entry name" value="GLUTAREDOXIN"/>
</dbReference>
<dbReference type="Pfam" id="PF04784">
    <property type="entry name" value="DUF547"/>
    <property type="match status" value="1"/>
</dbReference>
<dbReference type="InterPro" id="IPR036249">
    <property type="entry name" value="Thioredoxin-like_sf"/>
</dbReference>
<name>A0A7S0CY80_MICPS</name>
<dbReference type="PANTHER" id="PTHR46361">
    <property type="entry name" value="ELECTRON CARRIER/ PROTEIN DISULFIDE OXIDOREDUCTASE"/>
    <property type="match status" value="1"/>
</dbReference>
<proteinExistence type="predicted"/>
<gene>
    <name evidence="3" type="ORF">MSP1401_LOCUS4889</name>
</gene>
<dbReference type="EMBL" id="HBEN01006007">
    <property type="protein sequence ID" value="CAD8437819.1"/>
    <property type="molecule type" value="Transcribed_RNA"/>
</dbReference>
<dbReference type="PROSITE" id="PS51354">
    <property type="entry name" value="GLUTAREDOXIN_2"/>
    <property type="match status" value="1"/>
</dbReference>
<dbReference type="SUPFAM" id="SSF52833">
    <property type="entry name" value="Thioredoxin-like"/>
    <property type="match status" value="1"/>
</dbReference>
<evidence type="ECO:0000259" key="2">
    <source>
        <dbReference type="Pfam" id="PF04784"/>
    </source>
</evidence>
<feature type="domain" description="Glutaredoxin" evidence="1">
    <location>
        <begin position="4"/>
        <end position="62"/>
    </location>
</feature>
<feature type="domain" description="DUF547" evidence="2">
    <location>
        <begin position="355"/>
        <end position="494"/>
    </location>
</feature>
<dbReference type="InterPro" id="IPR002109">
    <property type="entry name" value="Glutaredoxin"/>
</dbReference>
<dbReference type="InterPro" id="IPR006869">
    <property type="entry name" value="DUF547"/>
</dbReference>